<keyword evidence="3 7" id="KW-0032">Aminotransferase</keyword>
<evidence type="ECO:0000256" key="3">
    <source>
        <dbReference type="ARBA" id="ARBA00022576"/>
    </source>
</evidence>
<name>A0A2J7QD43_9NEOP</name>
<gene>
    <name evidence="7" type="primary">ABAT</name>
    <name evidence="7" type="ORF">B7P43_G14313</name>
</gene>
<dbReference type="FunFam" id="3.40.640.10:FF:000219">
    <property type="entry name" value="Aminotransferase PigE"/>
    <property type="match status" value="1"/>
</dbReference>
<dbReference type="PANTHER" id="PTHR43206:SF1">
    <property type="entry name" value="4-AMINOBUTYRATE AMINOTRANSFERASE, MITOCHONDRIAL"/>
    <property type="match status" value="1"/>
</dbReference>
<dbReference type="STRING" id="105785.A0A2J7QD43"/>
<comment type="caution">
    <text evidence="7">The sequence shown here is derived from an EMBL/GenBank/DDBJ whole genome shotgun (WGS) entry which is preliminary data.</text>
</comment>
<proteinExistence type="inferred from homology"/>
<dbReference type="GO" id="GO:0005739">
    <property type="term" value="C:mitochondrion"/>
    <property type="evidence" value="ECO:0007669"/>
    <property type="project" value="TreeGrafter"/>
</dbReference>
<dbReference type="InterPro" id="IPR015421">
    <property type="entry name" value="PyrdxlP-dep_Trfase_major"/>
</dbReference>
<reference evidence="7 8" key="1">
    <citation type="submission" date="2017-12" db="EMBL/GenBank/DDBJ databases">
        <title>Hemimetabolous genomes reveal molecular basis of termite eusociality.</title>
        <authorList>
            <person name="Harrison M.C."/>
            <person name="Jongepier E."/>
            <person name="Robertson H.M."/>
            <person name="Arning N."/>
            <person name="Bitard-Feildel T."/>
            <person name="Chao H."/>
            <person name="Childers C.P."/>
            <person name="Dinh H."/>
            <person name="Doddapaneni H."/>
            <person name="Dugan S."/>
            <person name="Gowin J."/>
            <person name="Greiner C."/>
            <person name="Han Y."/>
            <person name="Hu H."/>
            <person name="Hughes D.S.T."/>
            <person name="Huylmans A.-K."/>
            <person name="Kemena C."/>
            <person name="Kremer L.P.M."/>
            <person name="Lee S.L."/>
            <person name="Lopez-Ezquerra A."/>
            <person name="Mallet L."/>
            <person name="Monroy-Kuhn J.M."/>
            <person name="Moser A."/>
            <person name="Murali S.C."/>
            <person name="Muzny D.M."/>
            <person name="Otani S."/>
            <person name="Piulachs M.-D."/>
            <person name="Poelchau M."/>
            <person name="Qu J."/>
            <person name="Schaub F."/>
            <person name="Wada-Katsumata A."/>
            <person name="Worley K.C."/>
            <person name="Xie Q."/>
            <person name="Ylla G."/>
            <person name="Poulsen M."/>
            <person name="Gibbs R.A."/>
            <person name="Schal C."/>
            <person name="Richards S."/>
            <person name="Belles X."/>
            <person name="Korb J."/>
            <person name="Bornberg-Bauer E."/>
        </authorList>
    </citation>
    <scope>NUCLEOTIDE SEQUENCE [LARGE SCALE GENOMIC DNA]</scope>
    <source>
        <tissue evidence="7">Whole body</tissue>
    </source>
</reference>
<dbReference type="OrthoDB" id="5419315at2759"/>
<sequence>MAQITRSWLSSLKRISQQNGSVQKTCALRASSAFIAGEPEGPTVKTDVPGPKSKQLLNELSVIQQAGSVQLFADYERSLGNYLVDVDGNVLLDVYTQISSMPLGYNHPDLLQLLNDPYNVKTIVNRPALGVFPGADWPKKLKNILLQVAPPELNHVTTMMCGSCSNENAYKSIFIWYQQKQRGSSTDFSREEIESCVVNQPPGSPSLSLMSFYGAFHGRTLGALSTTHSKYIHKIDIPAFDWPVASFPQYRYPLEENRRENDAEDKRCLAEVEDLFAQFSKKGKPVAGIVVEPIQAEGGDNEASPHFFQELQRIAK</sequence>
<dbReference type="GO" id="GO:0008483">
    <property type="term" value="F:transaminase activity"/>
    <property type="evidence" value="ECO:0007669"/>
    <property type="project" value="UniProtKB-KW"/>
</dbReference>
<evidence type="ECO:0000256" key="4">
    <source>
        <dbReference type="ARBA" id="ARBA00022679"/>
    </source>
</evidence>
<dbReference type="GO" id="GO:0009450">
    <property type="term" value="P:gamma-aminobutyric acid catabolic process"/>
    <property type="evidence" value="ECO:0007669"/>
    <property type="project" value="TreeGrafter"/>
</dbReference>
<dbReference type="Pfam" id="PF00202">
    <property type="entry name" value="Aminotran_3"/>
    <property type="match status" value="1"/>
</dbReference>
<evidence type="ECO:0000256" key="6">
    <source>
        <dbReference type="RuleBase" id="RU003560"/>
    </source>
</evidence>
<dbReference type="Gene3D" id="3.90.1150.10">
    <property type="entry name" value="Aspartate Aminotransferase, domain 1"/>
    <property type="match status" value="1"/>
</dbReference>
<feature type="non-terminal residue" evidence="7">
    <location>
        <position position="316"/>
    </location>
</feature>
<dbReference type="GO" id="GO:0030170">
    <property type="term" value="F:pyridoxal phosphate binding"/>
    <property type="evidence" value="ECO:0007669"/>
    <property type="project" value="InterPro"/>
</dbReference>
<dbReference type="InterPro" id="IPR005814">
    <property type="entry name" value="Aminotrans_3"/>
</dbReference>
<organism evidence="7 8">
    <name type="scientific">Cryptotermes secundus</name>
    <dbReference type="NCBI Taxonomy" id="105785"/>
    <lineage>
        <taxon>Eukaryota</taxon>
        <taxon>Metazoa</taxon>
        <taxon>Ecdysozoa</taxon>
        <taxon>Arthropoda</taxon>
        <taxon>Hexapoda</taxon>
        <taxon>Insecta</taxon>
        <taxon>Pterygota</taxon>
        <taxon>Neoptera</taxon>
        <taxon>Polyneoptera</taxon>
        <taxon>Dictyoptera</taxon>
        <taxon>Blattodea</taxon>
        <taxon>Blattoidea</taxon>
        <taxon>Termitoidae</taxon>
        <taxon>Kalotermitidae</taxon>
        <taxon>Cryptotermitinae</taxon>
        <taxon>Cryptotermes</taxon>
    </lineage>
</organism>
<dbReference type="EMBL" id="NEVH01015828">
    <property type="protein sequence ID" value="PNF26502.1"/>
    <property type="molecule type" value="Genomic_DNA"/>
</dbReference>
<dbReference type="SUPFAM" id="SSF53383">
    <property type="entry name" value="PLP-dependent transferases"/>
    <property type="match status" value="1"/>
</dbReference>
<dbReference type="Proteomes" id="UP000235965">
    <property type="component" value="Unassembled WGS sequence"/>
</dbReference>
<accession>A0A2J7QD43</accession>
<dbReference type="PANTHER" id="PTHR43206">
    <property type="entry name" value="AMINOTRANSFERASE"/>
    <property type="match status" value="1"/>
</dbReference>
<dbReference type="AlphaFoldDB" id="A0A2J7QD43"/>
<evidence type="ECO:0000313" key="7">
    <source>
        <dbReference type="EMBL" id="PNF26502.1"/>
    </source>
</evidence>
<evidence type="ECO:0000256" key="5">
    <source>
        <dbReference type="ARBA" id="ARBA00022898"/>
    </source>
</evidence>
<evidence type="ECO:0000256" key="2">
    <source>
        <dbReference type="ARBA" id="ARBA00008954"/>
    </source>
</evidence>
<dbReference type="InterPro" id="IPR015424">
    <property type="entry name" value="PyrdxlP-dep_Trfase"/>
</dbReference>
<keyword evidence="5 6" id="KW-0663">Pyridoxal phosphate</keyword>
<dbReference type="InterPro" id="IPR015422">
    <property type="entry name" value="PyrdxlP-dep_Trfase_small"/>
</dbReference>
<protein>
    <submittedName>
        <fullName evidence="7">4-aminobutyrate aminotransferase, mitochondrial</fullName>
    </submittedName>
</protein>
<comment type="cofactor">
    <cofactor evidence="1">
        <name>pyridoxal 5'-phosphate</name>
        <dbReference type="ChEBI" id="CHEBI:597326"/>
    </cofactor>
</comment>
<evidence type="ECO:0000256" key="1">
    <source>
        <dbReference type="ARBA" id="ARBA00001933"/>
    </source>
</evidence>
<keyword evidence="8" id="KW-1185">Reference proteome</keyword>
<comment type="similarity">
    <text evidence="2 6">Belongs to the class-III pyridoxal-phosphate-dependent aminotransferase family.</text>
</comment>
<dbReference type="InParanoid" id="A0A2J7QD43"/>
<dbReference type="Gene3D" id="3.40.640.10">
    <property type="entry name" value="Type I PLP-dependent aspartate aminotransferase-like (Major domain)"/>
    <property type="match status" value="1"/>
</dbReference>
<evidence type="ECO:0000313" key="8">
    <source>
        <dbReference type="Proteomes" id="UP000235965"/>
    </source>
</evidence>
<dbReference type="FunCoup" id="A0A2J7QD43">
    <property type="interactions" value="952"/>
</dbReference>
<keyword evidence="4 7" id="KW-0808">Transferase</keyword>